<proteinExistence type="predicted"/>
<gene>
    <name evidence="2" type="ORF">LCGC14_0557340</name>
</gene>
<evidence type="ECO:0000256" key="1">
    <source>
        <dbReference type="SAM" id="MobiDB-lite"/>
    </source>
</evidence>
<feature type="region of interest" description="Disordered" evidence="1">
    <location>
        <begin position="77"/>
        <end position="97"/>
    </location>
</feature>
<sequence length="97" mass="10199">MAAPSAPSAPELAIGPVPHSLYVRNPVVATAVKYTCYLSATTGVGQAAFLVKKEAGVPDMEIHDLPDWPEVFVAQTATNAGDEESVDSAEDTIADWQ</sequence>
<protein>
    <submittedName>
        <fullName evidence="2">Uncharacterized protein</fullName>
    </submittedName>
</protein>
<organism evidence="2">
    <name type="scientific">marine sediment metagenome</name>
    <dbReference type="NCBI Taxonomy" id="412755"/>
    <lineage>
        <taxon>unclassified sequences</taxon>
        <taxon>metagenomes</taxon>
        <taxon>ecological metagenomes</taxon>
    </lineage>
</organism>
<dbReference type="AlphaFoldDB" id="A0A0F9UW99"/>
<reference evidence="2" key="1">
    <citation type="journal article" date="2015" name="Nature">
        <title>Complex archaea that bridge the gap between prokaryotes and eukaryotes.</title>
        <authorList>
            <person name="Spang A."/>
            <person name="Saw J.H."/>
            <person name="Jorgensen S.L."/>
            <person name="Zaremba-Niedzwiedzka K."/>
            <person name="Martijn J."/>
            <person name="Lind A.E."/>
            <person name="van Eijk R."/>
            <person name="Schleper C."/>
            <person name="Guy L."/>
            <person name="Ettema T.J."/>
        </authorList>
    </citation>
    <scope>NUCLEOTIDE SEQUENCE</scope>
</reference>
<accession>A0A0F9UW99</accession>
<feature type="compositionally biased region" description="Acidic residues" evidence="1">
    <location>
        <begin position="81"/>
        <end position="97"/>
    </location>
</feature>
<comment type="caution">
    <text evidence="2">The sequence shown here is derived from an EMBL/GenBank/DDBJ whole genome shotgun (WGS) entry which is preliminary data.</text>
</comment>
<evidence type="ECO:0000313" key="2">
    <source>
        <dbReference type="EMBL" id="KKN57903.1"/>
    </source>
</evidence>
<name>A0A0F9UW99_9ZZZZ</name>
<dbReference type="EMBL" id="LAZR01000783">
    <property type="protein sequence ID" value="KKN57903.1"/>
    <property type="molecule type" value="Genomic_DNA"/>
</dbReference>